<dbReference type="InterPro" id="IPR024185">
    <property type="entry name" value="FTHF_cligase-like_sf"/>
</dbReference>
<keyword evidence="4" id="KW-0436">Ligase</keyword>
<keyword evidence="3" id="KW-0067">ATP-binding</keyword>
<evidence type="ECO:0000256" key="1">
    <source>
        <dbReference type="ARBA" id="ARBA00010638"/>
    </source>
</evidence>
<evidence type="ECO:0000313" key="4">
    <source>
        <dbReference type="EMBL" id="EJW99876.1"/>
    </source>
</evidence>
<comment type="similarity">
    <text evidence="1">Belongs to the 5-formyltetrahydrofolate cyclo-ligase family.</text>
</comment>
<gene>
    <name evidence="4" type="ORF">EVA_12020</name>
</gene>
<organism evidence="4">
    <name type="scientific">gut metagenome</name>
    <dbReference type="NCBI Taxonomy" id="749906"/>
    <lineage>
        <taxon>unclassified sequences</taxon>
        <taxon>metagenomes</taxon>
        <taxon>organismal metagenomes</taxon>
    </lineage>
</organism>
<dbReference type="PANTHER" id="PTHR23407:SF1">
    <property type="entry name" value="5-FORMYLTETRAHYDROFOLATE CYCLO-LIGASE"/>
    <property type="match status" value="1"/>
</dbReference>
<dbReference type="EMBL" id="AMCI01003621">
    <property type="protein sequence ID" value="EJW99876.1"/>
    <property type="molecule type" value="Genomic_DNA"/>
</dbReference>
<dbReference type="GO" id="GO:0030272">
    <property type="term" value="F:5-formyltetrahydrofolate cyclo-ligase activity"/>
    <property type="evidence" value="ECO:0007669"/>
    <property type="project" value="UniProtKB-EC"/>
</dbReference>
<protein>
    <submittedName>
        <fullName evidence="4">5-formyltetrahydrofolate cyclo-ligase</fullName>
        <ecNumber evidence="4">6.3.3.2</ecNumber>
    </submittedName>
</protein>
<reference evidence="4" key="1">
    <citation type="journal article" date="2012" name="PLoS ONE">
        <title>Gene sets for utilization of primary and secondary nutrition supplies in the distal gut of endangered iberian lynx.</title>
        <authorList>
            <person name="Alcaide M."/>
            <person name="Messina E."/>
            <person name="Richter M."/>
            <person name="Bargiela R."/>
            <person name="Peplies J."/>
            <person name="Huws S.A."/>
            <person name="Newbold C.J."/>
            <person name="Golyshin P.N."/>
            <person name="Simon M.A."/>
            <person name="Lopez G."/>
            <person name="Yakimov M.M."/>
            <person name="Ferrer M."/>
        </authorList>
    </citation>
    <scope>NUCLEOTIDE SEQUENCE</scope>
</reference>
<dbReference type="SUPFAM" id="SSF100950">
    <property type="entry name" value="NagB/RpiA/CoA transferase-like"/>
    <property type="match status" value="1"/>
</dbReference>
<name>J9FY17_9ZZZZ</name>
<dbReference type="InterPro" id="IPR002698">
    <property type="entry name" value="FTHF_cligase"/>
</dbReference>
<dbReference type="Gene3D" id="3.40.50.10420">
    <property type="entry name" value="NagB/RpiA/CoA transferase-like"/>
    <property type="match status" value="1"/>
</dbReference>
<dbReference type="AlphaFoldDB" id="J9FY17"/>
<dbReference type="GO" id="GO:0005524">
    <property type="term" value="F:ATP binding"/>
    <property type="evidence" value="ECO:0007669"/>
    <property type="project" value="UniProtKB-KW"/>
</dbReference>
<keyword evidence="2" id="KW-0547">Nucleotide-binding</keyword>
<dbReference type="GO" id="GO:0035999">
    <property type="term" value="P:tetrahydrofolate interconversion"/>
    <property type="evidence" value="ECO:0007669"/>
    <property type="project" value="TreeGrafter"/>
</dbReference>
<accession>J9FY17</accession>
<sequence length="101" mass="11396">MELHRYTGPQNLVVGSYGILEPIGEAIQTYTSIDLIIVPGMAFDKQGHRLGRGKGYYDRLLPKIPQAYKIGICFPFQLLEEIPTEPFDICMDEILTLHTAD</sequence>
<dbReference type="PANTHER" id="PTHR23407">
    <property type="entry name" value="ATPASE INHIBITOR/5-FORMYLTETRAHYDROFOLATE CYCLO-LIGASE"/>
    <property type="match status" value="1"/>
</dbReference>
<evidence type="ECO:0000256" key="3">
    <source>
        <dbReference type="ARBA" id="ARBA00022840"/>
    </source>
</evidence>
<comment type="caution">
    <text evidence="4">The sequence shown here is derived from an EMBL/GenBank/DDBJ whole genome shotgun (WGS) entry which is preliminary data.</text>
</comment>
<dbReference type="GO" id="GO:0009396">
    <property type="term" value="P:folic acid-containing compound biosynthetic process"/>
    <property type="evidence" value="ECO:0007669"/>
    <property type="project" value="TreeGrafter"/>
</dbReference>
<dbReference type="NCBIfam" id="TIGR02727">
    <property type="entry name" value="MTHFS_bact"/>
    <property type="match status" value="1"/>
</dbReference>
<dbReference type="InterPro" id="IPR037171">
    <property type="entry name" value="NagB/RpiA_transferase-like"/>
</dbReference>
<proteinExistence type="inferred from homology"/>
<dbReference type="EC" id="6.3.3.2" evidence="4"/>
<dbReference type="Pfam" id="PF01812">
    <property type="entry name" value="5-FTHF_cyc-lig"/>
    <property type="match status" value="1"/>
</dbReference>
<evidence type="ECO:0000256" key="2">
    <source>
        <dbReference type="ARBA" id="ARBA00022741"/>
    </source>
</evidence>